<dbReference type="EMBL" id="JACHXM010000001">
    <property type="protein sequence ID" value="MBB3139391.1"/>
    <property type="molecule type" value="Genomic_DNA"/>
</dbReference>
<comment type="caution">
    <text evidence="2">The sequence shown here is derived from an EMBL/GenBank/DDBJ whole genome shotgun (WGS) entry which is preliminary data.</text>
</comment>
<dbReference type="Gene3D" id="3.10.450.50">
    <property type="match status" value="1"/>
</dbReference>
<dbReference type="Pfam" id="PF12680">
    <property type="entry name" value="SnoaL_2"/>
    <property type="match status" value="1"/>
</dbReference>
<feature type="domain" description="SnoaL-like" evidence="1">
    <location>
        <begin position="9"/>
        <end position="118"/>
    </location>
</feature>
<protein>
    <recommendedName>
        <fullName evidence="1">SnoaL-like domain-containing protein</fullName>
    </recommendedName>
</protein>
<reference evidence="2 3" key="1">
    <citation type="submission" date="2020-08" db="EMBL/GenBank/DDBJ databases">
        <title>Genomic Encyclopedia of Type Strains, Phase III (KMG-III): the genomes of soil and plant-associated and newly described type strains.</title>
        <authorList>
            <person name="Whitman W."/>
        </authorList>
    </citation>
    <scope>NUCLEOTIDE SEQUENCE [LARGE SCALE GENOMIC DNA]</scope>
    <source>
        <strain evidence="2 3">CECT 5995</strain>
    </source>
</reference>
<evidence type="ECO:0000313" key="2">
    <source>
        <dbReference type="EMBL" id="MBB3139391.1"/>
    </source>
</evidence>
<evidence type="ECO:0000259" key="1">
    <source>
        <dbReference type="Pfam" id="PF12680"/>
    </source>
</evidence>
<proteinExistence type="predicted"/>
<dbReference type="InterPro" id="IPR037401">
    <property type="entry name" value="SnoaL-like"/>
</dbReference>
<dbReference type="RefSeq" id="WP_183385805.1">
    <property type="nucleotide sequence ID" value="NZ_JACHXM010000001.1"/>
</dbReference>
<dbReference type="Proteomes" id="UP000525987">
    <property type="component" value="Unassembled WGS sequence"/>
</dbReference>
<keyword evidence="3" id="KW-1185">Reference proteome</keyword>
<organism evidence="2 3">
    <name type="scientific">Halomonas organivorans</name>
    <dbReference type="NCBI Taxonomy" id="257772"/>
    <lineage>
        <taxon>Bacteria</taxon>
        <taxon>Pseudomonadati</taxon>
        <taxon>Pseudomonadota</taxon>
        <taxon>Gammaproteobacteria</taxon>
        <taxon>Oceanospirillales</taxon>
        <taxon>Halomonadaceae</taxon>
        <taxon>Halomonas</taxon>
    </lineage>
</organism>
<dbReference type="InterPro" id="IPR032710">
    <property type="entry name" value="NTF2-like_dom_sf"/>
</dbReference>
<dbReference type="SUPFAM" id="SSF54427">
    <property type="entry name" value="NTF2-like"/>
    <property type="match status" value="1"/>
</dbReference>
<gene>
    <name evidence="2" type="ORF">FHR96_000237</name>
</gene>
<dbReference type="AlphaFoldDB" id="A0A7W5BUI7"/>
<name>A0A7W5BUI7_9GAMM</name>
<accession>A0A7W5BUI7</accession>
<evidence type="ECO:0000313" key="3">
    <source>
        <dbReference type="Proteomes" id="UP000525987"/>
    </source>
</evidence>
<sequence>MNAAEYLSAYAEGWSKGDAERILEATAEDYTFDDPNFGIVSRQALPEYLTGLKEAIAAQCGGRLPDPLMVLSDVLSREGDGVLTASCWWTVPGTQVKGSGLIKADATGVHSEVITYYTRLAG</sequence>